<accession>A0A0A8Y4A6</accession>
<evidence type="ECO:0000313" key="1">
    <source>
        <dbReference type="EMBL" id="JAD20240.1"/>
    </source>
</evidence>
<organism evidence="1">
    <name type="scientific">Arundo donax</name>
    <name type="common">Giant reed</name>
    <name type="synonym">Donax arundinaceus</name>
    <dbReference type="NCBI Taxonomy" id="35708"/>
    <lineage>
        <taxon>Eukaryota</taxon>
        <taxon>Viridiplantae</taxon>
        <taxon>Streptophyta</taxon>
        <taxon>Embryophyta</taxon>
        <taxon>Tracheophyta</taxon>
        <taxon>Spermatophyta</taxon>
        <taxon>Magnoliopsida</taxon>
        <taxon>Liliopsida</taxon>
        <taxon>Poales</taxon>
        <taxon>Poaceae</taxon>
        <taxon>PACMAD clade</taxon>
        <taxon>Arundinoideae</taxon>
        <taxon>Arundineae</taxon>
        <taxon>Arundo</taxon>
    </lineage>
</organism>
<dbReference type="EMBL" id="GBRH01277655">
    <property type="protein sequence ID" value="JAD20240.1"/>
    <property type="molecule type" value="Transcribed_RNA"/>
</dbReference>
<reference evidence="1" key="1">
    <citation type="submission" date="2014-09" db="EMBL/GenBank/DDBJ databases">
        <authorList>
            <person name="Magalhaes I.L.F."/>
            <person name="Oliveira U."/>
            <person name="Santos F.R."/>
            <person name="Vidigal T.H.D.A."/>
            <person name="Brescovit A.D."/>
            <person name="Santos A.J."/>
        </authorList>
    </citation>
    <scope>NUCLEOTIDE SEQUENCE</scope>
    <source>
        <tissue evidence="1">Shoot tissue taken approximately 20 cm above the soil surface</tissue>
    </source>
</reference>
<dbReference type="AlphaFoldDB" id="A0A0A8Y4A6"/>
<protein>
    <submittedName>
        <fullName evidence="1">Uncharacterized protein</fullName>
    </submittedName>
</protein>
<reference evidence="1" key="2">
    <citation type="journal article" date="2015" name="Data Brief">
        <title>Shoot transcriptome of the giant reed, Arundo donax.</title>
        <authorList>
            <person name="Barrero R.A."/>
            <person name="Guerrero F.D."/>
            <person name="Moolhuijzen P."/>
            <person name="Goolsby J.A."/>
            <person name="Tidwell J."/>
            <person name="Bellgard S.E."/>
            <person name="Bellgard M.I."/>
        </authorList>
    </citation>
    <scope>NUCLEOTIDE SEQUENCE</scope>
    <source>
        <tissue evidence="1">Shoot tissue taken approximately 20 cm above the soil surface</tissue>
    </source>
</reference>
<proteinExistence type="predicted"/>
<name>A0A0A8Y4A6_ARUDO</name>
<sequence>MYILFIYFVEPICAVLSRSYGPD</sequence>